<dbReference type="Pfam" id="PF08299">
    <property type="entry name" value="Bac_DnaA_C"/>
    <property type="match status" value="1"/>
</dbReference>
<dbReference type="PRINTS" id="PR00051">
    <property type="entry name" value="DNAA"/>
</dbReference>
<evidence type="ECO:0000256" key="1">
    <source>
        <dbReference type="ARBA" id="ARBA00022490"/>
    </source>
</evidence>
<dbReference type="Gene3D" id="3.30.300.180">
    <property type="match status" value="1"/>
</dbReference>
<dbReference type="GO" id="GO:0006270">
    <property type="term" value="P:DNA replication initiation"/>
    <property type="evidence" value="ECO:0007669"/>
    <property type="project" value="InterPro"/>
</dbReference>
<name>A0A485M6X3_9ZZZZ</name>
<dbReference type="InterPro" id="IPR001957">
    <property type="entry name" value="Chromosome_initiator_DnaA"/>
</dbReference>
<feature type="domain" description="Chromosomal replication initiator DnaA C-terminal" evidence="7">
    <location>
        <begin position="395"/>
        <end position="463"/>
    </location>
</feature>
<dbReference type="GO" id="GO:0003688">
    <property type="term" value="F:DNA replication origin binding"/>
    <property type="evidence" value="ECO:0007669"/>
    <property type="project" value="InterPro"/>
</dbReference>
<evidence type="ECO:0000259" key="7">
    <source>
        <dbReference type="SMART" id="SM00760"/>
    </source>
</evidence>
<dbReference type="SUPFAM" id="SSF52540">
    <property type="entry name" value="P-loop containing nucleoside triphosphate hydrolases"/>
    <property type="match status" value="1"/>
</dbReference>
<dbReference type="InterPro" id="IPR027417">
    <property type="entry name" value="P-loop_NTPase"/>
</dbReference>
<dbReference type="AlphaFoldDB" id="A0A485M6X3"/>
<dbReference type="NCBIfam" id="TIGR00362">
    <property type="entry name" value="DnaA"/>
    <property type="match status" value="1"/>
</dbReference>
<dbReference type="GO" id="GO:0008289">
    <property type="term" value="F:lipid binding"/>
    <property type="evidence" value="ECO:0007669"/>
    <property type="project" value="UniProtKB-KW"/>
</dbReference>
<dbReference type="PANTHER" id="PTHR30050">
    <property type="entry name" value="CHROMOSOMAL REPLICATION INITIATOR PROTEIN DNAA"/>
    <property type="match status" value="1"/>
</dbReference>
<protein>
    <submittedName>
        <fullName evidence="8">Chromosomal replication initiator protein DnaA</fullName>
    </submittedName>
</protein>
<accession>A0A485M6X3</accession>
<dbReference type="Gene3D" id="3.40.50.300">
    <property type="entry name" value="P-loop containing nucleotide triphosphate hydrolases"/>
    <property type="match status" value="1"/>
</dbReference>
<dbReference type="SMART" id="SM00760">
    <property type="entry name" value="Bac_DnaA_C"/>
    <property type="match status" value="1"/>
</dbReference>
<keyword evidence="3" id="KW-0547">Nucleotide-binding</keyword>
<dbReference type="InterPro" id="IPR013317">
    <property type="entry name" value="DnaA_dom"/>
</dbReference>
<dbReference type="SUPFAM" id="SSF48295">
    <property type="entry name" value="TrpR-like"/>
    <property type="match status" value="1"/>
</dbReference>
<proteinExistence type="inferred from homology"/>
<dbReference type="Gene3D" id="1.10.8.60">
    <property type="match status" value="1"/>
</dbReference>
<keyword evidence="6" id="KW-0238">DNA-binding</keyword>
<evidence type="ECO:0000256" key="6">
    <source>
        <dbReference type="ARBA" id="ARBA00023125"/>
    </source>
</evidence>
<dbReference type="InterPro" id="IPR038454">
    <property type="entry name" value="DnaA_N_sf"/>
</dbReference>
<dbReference type="GO" id="GO:0005886">
    <property type="term" value="C:plasma membrane"/>
    <property type="evidence" value="ECO:0007669"/>
    <property type="project" value="TreeGrafter"/>
</dbReference>
<dbReference type="InterPro" id="IPR020591">
    <property type="entry name" value="Chromosome_initiator_DnaA-like"/>
</dbReference>
<dbReference type="Gene3D" id="1.10.1750.10">
    <property type="match status" value="1"/>
</dbReference>
<keyword evidence="1" id="KW-0963">Cytoplasm</keyword>
<dbReference type="GO" id="GO:0005524">
    <property type="term" value="F:ATP binding"/>
    <property type="evidence" value="ECO:0007669"/>
    <property type="project" value="UniProtKB-KW"/>
</dbReference>
<gene>
    <name evidence="8" type="primary">dnaA</name>
    <name evidence="8" type="ORF">SCFA_40012</name>
</gene>
<dbReference type="HAMAP" id="MF_00377">
    <property type="entry name" value="DnaA_bact"/>
    <property type="match status" value="1"/>
</dbReference>
<dbReference type="PANTHER" id="PTHR30050:SF2">
    <property type="entry name" value="CHROMOSOMAL REPLICATION INITIATOR PROTEIN DNAA"/>
    <property type="match status" value="1"/>
</dbReference>
<keyword evidence="2" id="KW-0235">DNA replication</keyword>
<evidence type="ECO:0000256" key="5">
    <source>
        <dbReference type="ARBA" id="ARBA00023121"/>
    </source>
</evidence>
<evidence type="ECO:0000313" key="8">
    <source>
        <dbReference type="EMBL" id="VFU15121.1"/>
    </source>
</evidence>
<dbReference type="CDD" id="cd00009">
    <property type="entry name" value="AAA"/>
    <property type="match status" value="1"/>
</dbReference>
<sequence length="489" mass="55668">MFLRLHEVNTDGNNRRGSGLTFFIRESNMPFIRSNFSPTWEVTVDHFDIIKESILAMIPGASERVLIEQMDITEEDGTILISCPNAFSQKYLSRQYKDHIVQCVRGTLKQPVDVHFCVRQKGKTRQEKPAPEPPVQMTLPSFSTPSPANGLNGNFTFEEFVVGRCNAFAYEAAMAVTENDISKYNPLYFYSDVGLGKSHIAHAIGNRLLSSKSGVSVKYTTARDFSQDFVHSVRNNCQQNFKKAYQPSSLDIFFIDDVHLFKNKEKTQMELCHVLDDLISAGKQVVLSGFRPPTSMSQIDKGLRSRFSAGLVIDLKRPDKLTRDKIVRHKAQKNGIILPDEVVEFISSSVLTSIRELESAVMTITAMSSLMKRRITLDLAKELLEGTLEKQQRITLEYVQNFVAKNFCIPRDTIISPSRKKEVVYPRQVAIFLCRRYTRESLQSIGNAFSRKHSSIIHSLETIETMYKQNLKVKREIDFLIEKLEAETA</sequence>
<dbReference type="InterPro" id="IPR018312">
    <property type="entry name" value="Chromosome_initiator_DnaA_CS"/>
</dbReference>
<evidence type="ECO:0000256" key="4">
    <source>
        <dbReference type="ARBA" id="ARBA00022840"/>
    </source>
</evidence>
<evidence type="ECO:0000256" key="2">
    <source>
        <dbReference type="ARBA" id="ARBA00022705"/>
    </source>
</evidence>
<dbReference type="EMBL" id="CAADRM010000103">
    <property type="protein sequence ID" value="VFU15121.1"/>
    <property type="molecule type" value="Genomic_DNA"/>
</dbReference>
<dbReference type="InterPro" id="IPR013159">
    <property type="entry name" value="DnaA_C"/>
</dbReference>
<dbReference type="GO" id="GO:0006275">
    <property type="term" value="P:regulation of DNA replication"/>
    <property type="evidence" value="ECO:0007669"/>
    <property type="project" value="InterPro"/>
</dbReference>
<evidence type="ECO:0000256" key="3">
    <source>
        <dbReference type="ARBA" id="ARBA00022741"/>
    </source>
</evidence>
<keyword evidence="4" id="KW-0067">ATP-binding</keyword>
<keyword evidence="5" id="KW-0446">Lipid-binding</keyword>
<dbReference type="PROSITE" id="PS01008">
    <property type="entry name" value="DNAA"/>
    <property type="match status" value="1"/>
</dbReference>
<organism evidence="8">
    <name type="scientific">anaerobic digester metagenome</name>
    <dbReference type="NCBI Taxonomy" id="1263854"/>
    <lineage>
        <taxon>unclassified sequences</taxon>
        <taxon>metagenomes</taxon>
        <taxon>ecological metagenomes</taxon>
    </lineage>
</organism>
<dbReference type="Pfam" id="PF00308">
    <property type="entry name" value="Bac_DnaA"/>
    <property type="match status" value="1"/>
</dbReference>
<dbReference type="InterPro" id="IPR010921">
    <property type="entry name" value="Trp_repressor/repl_initiator"/>
</dbReference>
<dbReference type="CDD" id="cd06571">
    <property type="entry name" value="Bac_DnaA_C"/>
    <property type="match status" value="1"/>
</dbReference>
<reference evidence="8" key="1">
    <citation type="submission" date="2019-03" db="EMBL/GenBank/DDBJ databases">
        <authorList>
            <person name="Hao L."/>
        </authorList>
    </citation>
    <scope>NUCLEOTIDE SEQUENCE</scope>
</reference>